<dbReference type="CDD" id="cd01823">
    <property type="entry name" value="SEST_like"/>
    <property type="match status" value="1"/>
</dbReference>
<evidence type="ECO:0000256" key="1">
    <source>
        <dbReference type="SAM" id="SignalP"/>
    </source>
</evidence>
<accession>A0ABS7BKY3</accession>
<dbReference type="EMBL" id="JAHXZN010000001">
    <property type="protein sequence ID" value="MBW6530279.1"/>
    <property type="molecule type" value="Genomic_DNA"/>
</dbReference>
<dbReference type="InterPro" id="IPR013830">
    <property type="entry name" value="SGNH_hydro"/>
</dbReference>
<gene>
    <name evidence="3" type="ORF">KZ820_05975</name>
</gene>
<reference evidence="3 4" key="1">
    <citation type="submission" date="2021-07" db="EMBL/GenBank/DDBJ databases">
        <title>Sphingomonas sp.</title>
        <authorList>
            <person name="Feng G."/>
            <person name="Li J."/>
            <person name="Pan M."/>
        </authorList>
    </citation>
    <scope>NUCLEOTIDE SEQUENCE [LARGE SCALE GENOMIC DNA]</scope>
    <source>
        <strain evidence="3 4">RRHST34</strain>
    </source>
</reference>
<dbReference type="Pfam" id="PF13472">
    <property type="entry name" value="Lipase_GDSL_2"/>
    <property type="match status" value="1"/>
</dbReference>
<dbReference type="InterPro" id="IPR036514">
    <property type="entry name" value="SGNH_hydro_sf"/>
</dbReference>
<evidence type="ECO:0000259" key="2">
    <source>
        <dbReference type="Pfam" id="PF13472"/>
    </source>
</evidence>
<keyword evidence="4" id="KW-1185">Reference proteome</keyword>
<keyword evidence="3" id="KW-0378">Hydrolase</keyword>
<dbReference type="SUPFAM" id="SSF52266">
    <property type="entry name" value="SGNH hydrolase"/>
    <property type="match status" value="1"/>
</dbReference>
<dbReference type="Gene3D" id="3.40.50.1110">
    <property type="entry name" value="SGNH hydrolase"/>
    <property type="match status" value="1"/>
</dbReference>
<dbReference type="RefSeq" id="WP_219747659.1">
    <property type="nucleotide sequence ID" value="NZ_JAHXZN010000001.1"/>
</dbReference>
<evidence type="ECO:0000313" key="3">
    <source>
        <dbReference type="EMBL" id="MBW6530279.1"/>
    </source>
</evidence>
<comment type="caution">
    <text evidence="3">The sequence shown here is derived from an EMBL/GenBank/DDBJ whole genome shotgun (WGS) entry which is preliminary data.</text>
</comment>
<feature type="domain" description="SGNH hydrolase-type esterase" evidence="2">
    <location>
        <begin position="41"/>
        <end position="268"/>
    </location>
</feature>
<dbReference type="InterPro" id="IPR037460">
    <property type="entry name" value="SEST-like"/>
</dbReference>
<dbReference type="PANTHER" id="PTHR37981">
    <property type="entry name" value="LIPASE 2"/>
    <property type="match status" value="1"/>
</dbReference>
<name>A0ABS7BKY3_9SPHN</name>
<organism evidence="3 4">
    <name type="scientific">Sphingomonas citri</name>
    <dbReference type="NCBI Taxonomy" id="2862499"/>
    <lineage>
        <taxon>Bacteria</taxon>
        <taxon>Pseudomonadati</taxon>
        <taxon>Pseudomonadota</taxon>
        <taxon>Alphaproteobacteria</taxon>
        <taxon>Sphingomonadales</taxon>
        <taxon>Sphingomonadaceae</taxon>
        <taxon>Sphingomonas</taxon>
    </lineage>
</organism>
<dbReference type="PANTHER" id="PTHR37981:SF1">
    <property type="entry name" value="SGNH HYDROLASE-TYPE ESTERASE DOMAIN-CONTAINING PROTEIN"/>
    <property type="match status" value="1"/>
</dbReference>
<feature type="signal peptide" evidence="1">
    <location>
        <begin position="1"/>
        <end position="30"/>
    </location>
</feature>
<dbReference type="Proteomes" id="UP000759103">
    <property type="component" value="Unassembled WGS sequence"/>
</dbReference>
<protein>
    <submittedName>
        <fullName evidence="3">SGNH/GDSL hydrolase family protein</fullName>
    </submittedName>
</protein>
<feature type="chain" id="PRO_5047291582" evidence="1">
    <location>
        <begin position="31"/>
        <end position="281"/>
    </location>
</feature>
<proteinExistence type="predicted"/>
<keyword evidence="1" id="KW-0732">Signal</keyword>
<dbReference type="GO" id="GO:0016787">
    <property type="term" value="F:hydrolase activity"/>
    <property type="evidence" value="ECO:0007669"/>
    <property type="project" value="UniProtKB-KW"/>
</dbReference>
<evidence type="ECO:0000313" key="4">
    <source>
        <dbReference type="Proteomes" id="UP000759103"/>
    </source>
</evidence>
<sequence>MATGRLGAAVLMRGAVALFALALAAAPASAAAPPPGSTYVALGSSYAAGARIGAPAPATPVRCGQTVNNYPRLVAARLHLDLVDASCGGATTEHLLRAWDELPAQLDHLTPATRLVTVTIGGNDVHLVGDLARAECTPARDGAPPRCGPPPAPSAAEWTRLERNLTEVAREVRRRAPRARLVFVDYLDMLPVRPCASIPYDAARLARARATVRQLARVTAAVARRERATLLRAGALSRGHDSCSAEPYAVGRSDTGASWHPTAAGHAAVAAALVRLLDNTG</sequence>